<evidence type="ECO:0000256" key="3">
    <source>
        <dbReference type="ARBA" id="ARBA00022692"/>
    </source>
</evidence>
<dbReference type="InterPro" id="IPR036259">
    <property type="entry name" value="MFS_trans_sf"/>
</dbReference>
<dbReference type="GO" id="GO:0005886">
    <property type="term" value="C:plasma membrane"/>
    <property type="evidence" value="ECO:0007669"/>
    <property type="project" value="UniProtKB-SubCell"/>
</dbReference>
<dbReference type="SUPFAM" id="SSF103473">
    <property type="entry name" value="MFS general substrate transporter"/>
    <property type="match status" value="1"/>
</dbReference>
<evidence type="ECO:0000313" key="9">
    <source>
        <dbReference type="Proteomes" id="UP000051612"/>
    </source>
</evidence>
<gene>
    <name evidence="8" type="ORF">FC48_GL000738</name>
</gene>
<feature type="transmembrane region" description="Helical" evidence="6">
    <location>
        <begin position="252"/>
        <end position="269"/>
    </location>
</feature>
<comment type="caution">
    <text evidence="8">The sequence shown here is derived from an EMBL/GenBank/DDBJ whole genome shotgun (WGS) entry which is preliminary data.</text>
</comment>
<sequence length="397" mass="44562">MLQLHKNIKIFYLATILTTLAASLPHAVLTVLLFAKGLSLTQIMLVQATYSLVILVSEYPSGLLADLYSKKVLFLWAKVFLIGMFLLVWLGKSFQTMLLAWACYGLAIALESGTLDAQLINELKHQDQSRLVAKFISNTNRLDFIGLLLGGTLGSWLYYSLGIKFYLVSVSLTLVAFFAIRYGYLEANTDISQQSLKQNLIAQMVTGFSELKHSRQLRLMIALTIAGQFFFQAHYQLWQALFLKQGFDKEQFYIYYVIFQLISLGAYSLPVKMDTSTIKRWYLVSLLGLLGASVFLAFTVKMSFLLSYLVLVFIFTFFEYFSNVLFSKTVSPTHISSLTSLRSSCGRLASLVSLLLSSLLLTYLSVKSVVLLNFGLAIIASLVVIFLALKNNTVHSK</sequence>
<dbReference type="InterPro" id="IPR011701">
    <property type="entry name" value="MFS"/>
</dbReference>
<organism evidence="8 9">
    <name type="scientific">Ligilactobacillus murinus DSM 20452 = NBRC 14221</name>
    <dbReference type="NCBI Taxonomy" id="1423772"/>
    <lineage>
        <taxon>Bacteria</taxon>
        <taxon>Bacillati</taxon>
        <taxon>Bacillota</taxon>
        <taxon>Bacilli</taxon>
        <taxon>Lactobacillales</taxon>
        <taxon>Lactobacillaceae</taxon>
        <taxon>Ligilactobacillus</taxon>
    </lineage>
</organism>
<dbReference type="Gene3D" id="1.20.1250.20">
    <property type="entry name" value="MFS general substrate transporter like domains"/>
    <property type="match status" value="1"/>
</dbReference>
<comment type="subcellular location">
    <subcellularLocation>
        <location evidence="1">Cell membrane</location>
        <topology evidence="1">Multi-pass membrane protein</topology>
    </subcellularLocation>
</comment>
<keyword evidence="2" id="KW-0813">Transport</keyword>
<dbReference type="PANTHER" id="PTHR23530">
    <property type="entry name" value="TRANSPORT PROTEIN-RELATED"/>
    <property type="match status" value="1"/>
</dbReference>
<proteinExistence type="predicted"/>
<dbReference type="InterPro" id="IPR053160">
    <property type="entry name" value="MFS_DHA3_Transporter"/>
</dbReference>
<feature type="transmembrane region" description="Helical" evidence="6">
    <location>
        <begin position="370"/>
        <end position="389"/>
    </location>
</feature>
<dbReference type="PROSITE" id="PS50850">
    <property type="entry name" value="MFS"/>
    <property type="match status" value="1"/>
</dbReference>
<feature type="transmembrane region" description="Helical" evidence="6">
    <location>
        <begin position="281"/>
        <end position="300"/>
    </location>
</feature>
<dbReference type="InterPro" id="IPR020846">
    <property type="entry name" value="MFS_dom"/>
</dbReference>
<accession>A0A0R2BDP4</accession>
<dbReference type="AlphaFoldDB" id="A0A0R2BDP4"/>
<evidence type="ECO:0000256" key="6">
    <source>
        <dbReference type="SAM" id="Phobius"/>
    </source>
</evidence>
<dbReference type="RefSeq" id="WP_056958273.1">
    <property type="nucleotide sequence ID" value="NZ_AYYN01000022.1"/>
</dbReference>
<keyword evidence="3 6" id="KW-0812">Transmembrane</keyword>
<dbReference type="CDD" id="cd06174">
    <property type="entry name" value="MFS"/>
    <property type="match status" value="1"/>
</dbReference>
<evidence type="ECO:0000313" key="8">
    <source>
        <dbReference type="EMBL" id="KRM77082.1"/>
    </source>
</evidence>
<keyword evidence="4 6" id="KW-1133">Transmembrane helix</keyword>
<dbReference type="Proteomes" id="UP000051612">
    <property type="component" value="Unassembled WGS sequence"/>
</dbReference>
<reference evidence="8 9" key="1">
    <citation type="journal article" date="2015" name="Genome Announc.">
        <title>Expanding the biotechnology potential of lactobacilli through comparative genomics of 213 strains and associated genera.</title>
        <authorList>
            <person name="Sun Z."/>
            <person name="Harris H.M."/>
            <person name="McCann A."/>
            <person name="Guo C."/>
            <person name="Argimon S."/>
            <person name="Zhang W."/>
            <person name="Yang X."/>
            <person name="Jeffery I.B."/>
            <person name="Cooney J.C."/>
            <person name="Kagawa T.F."/>
            <person name="Liu W."/>
            <person name="Song Y."/>
            <person name="Salvetti E."/>
            <person name="Wrobel A."/>
            <person name="Rasinkangas P."/>
            <person name="Parkhill J."/>
            <person name="Rea M.C."/>
            <person name="O'Sullivan O."/>
            <person name="Ritari J."/>
            <person name="Douillard F.P."/>
            <person name="Paul Ross R."/>
            <person name="Yang R."/>
            <person name="Briner A.E."/>
            <person name="Felis G.E."/>
            <person name="de Vos W.M."/>
            <person name="Barrangou R."/>
            <person name="Klaenhammer T.R."/>
            <person name="Caufield P.W."/>
            <person name="Cui Y."/>
            <person name="Zhang H."/>
            <person name="O'Toole P.W."/>
        </authorList>
    </citation>
    <scope>NUCLEOTIDE SEQUENCE [LARGE SCALE GENOMIC DNA]</scope>
    <source>
        <strain evidence="8 9">DSM 20452</strain>
    </source>
</reference>
<evidence type="ECO:0000256" key="1">
    <source>
        <dbReference type="ARBA" id="ARBA00004651"/>
    </source>
</evidence>
<feature type="transmembrane region" description="Helical" evidence="6">
    <location>
        <begin position="347"/>
        <end position="364"/>
    </location>
</feature>
<dbReference type="GO" id="GO:0022857">
    <property type="term" value="F:transmembrane transporter activity"/>
    <property type="evidence" value="ECO:0007669"/>
    <property type="project" value="InterPro"/>
</dbReference>
<dbReference type="PANTHER" id="PTHR23530:SF1">
    <property type="entry name" value="PERMEASE, MAJOR FACILITATOR SUPERFAMILY-RELATED"/>
    <property type="match status" value="1"/>
</dbReference>
<dbReference type="Pfam" id="PF07690">
    <property type="entry name" value="MFS_1"/>
    <property type="match status" value="1"/>
</dbReference>
<protein>
    <submittedName>
        <fullName evidence="8">Major facilitator superfamily permease</fullName>
    </submittedName>
</protein>
<keyword evidence="5 6" id="KW-0472">Membrane</keyword>
<feature type="transmembrane region" description="Helical" evidence="6">
    <location>
        <begin position="219"/>
        <end position="237"/>
    </location>
</feature>
<feature type="transmembrane region" description="Helical" evidence="6">
    <location>
        <begin position="72"/>
        <end position="91"/>
    </location>
</feature>
<evidence type="ECO:0000256" key="2">
    <source>
        <dbReference type="ARBA" id="ARBA00022448"/>
    </source>
</evidence>
<dbReference type="PATRIC" id="fig|1423772.3.peg.808"/>
<evidence type="ECO:0000256" key="4">
    <source>
        <dbReference type="ARBA" id="ARBA00022989"/>
    </source>
</evidence>
<feature type="domain" description="Major facilitator superfamily (MFS) profile" evidence="7">
    <location>
        <begin position="7"/>
        <end position="392"/>
    </location>
</feature>
<name>A0A0R2BDP4_9LACO</name>
<feature type="transmembrane region" description="Helical" evidence="6">
    <location>
        <begin position="12"/>
        <end position="34"/>
    </location>
</feature>
<feature type="transmembrane region" description="Helical" evidence="6">
    <location>
        <begin position="306"/>
        <end position="326"/>
    </location>
</feature>
<feature type="transmembrane region" description="Helical" evidence="6">
    <location>
        <begin position="97"/>
        <end position="120"/>
    </location>
</feature>
<dbReference type="EMBL" id="AYYN01000022">
    <property type="protein sequence ID" value="KRM77082.1"/>
    <property type="molecule type" value="Genomic_DNA"/>
</dbReference>
<feature type="transmembrane region" description="Helical" evidence="6">
    <location>
        <begin position="165"/>
        <end position="184"/>
    </location>
</feature>
<evidence type="ECO:0000259" key="7">
    <source>
        <dbReference type="PROSITE" id="PS50850"/>
    </source>
</evidence>
<evidence type="ECO:0000256" key="5">
    <source>
        <dbReference type="ARBA" id="ARBA00023136"/>
    </source>
</evidence>